<dbReference type="EMBL" id="UYYB01097404">
    <property type="protein sequence ID" value="VDM76640.1"/>
    <property type="molecule type" value="Genomic_DNA"/>
</dbReference>
<dbReference type="Gene3D" id="3.10.490.20">
    <property type="match status" value="1"/>
</dbReference>
<evidence type="ECO:0000259" key="1">
    <source>
        <dbReference type="Pfam" id="PF03028"/>
    </source>
</evidence>
<evidence type="ECO:0000259" key="2">
    <source>
        <dbReference type="Pfam" id="PF18198"/>
    </source>
</evidence>
<dbReference type="GO" id="GO:0051959">
    <property type="term" value="F:dynein light intermediate chain binding"/>
    <property type="evidence" value="ECO:0007669"/>
    <property type="project" value="InterPro"/>
</dbReference>
<dbReference type="Gene3D" id="3.40.50.300">
    <property type="entry name" value="P-loop containing nucleotide triphosphate hydrolases"/>
    <property type="match status" value="2"/>
</dbReference>
<dbReference type="GO" id="GO:0045505">
    <property type="term" value="F:dynein intermediate chain binding"/>
    <property type="evidence" value="ECO:0007669"/>
    <property type="project" value="InterPro"/>
</dbReference>
<organism evidence="4 5">
    <name type="scientific">Strongylus vulgaris</name>
    <name type="common">Blood worm</name>
    <dbReference type="NCBI Taxonomy" id="40348"/>
    <lineage>
        <taxon>Eukaryota</taxon>
        <taxon>Metazoa</taxon>
        <taxon>Ecdysozoa</taxon>
        <taxon>Nematoda</taxon>
        <taxon>Chromadorea</taxon>
        <taxon>Rhabditida</taxon>
        <taxon>Rhabditina</taxon>
        <taxon>Rhabditomorpha</taxon>
        <taxon>Strongyloidea</taxon>
        <taxon>Strongylidae</taxon>
        <taxon>Strongylus</taxon>
    </lineage>
</organism>
<gene>
    <name evidence="4" type="ORF">SVUK_LOCUS11638</name>
</gene>
<dbReference type="InterPro" id="IPR004273">
    <property type="entry name" value="Dynein_heavy_D6_P-loop"/>
</dbReference>
<name>A0A3P7IU38_STRVU</name>
<sequence length="766" mass="86678">MFALSFVRGTLPKMFQPKEWELFTGLILDEPQAASGGISWIDESRYTAVSKLQPQAASGGISWIDESRYTAVSKLQAHLPTLYNNLQLSDQGTWSEFSRAVDCENAVPSAIEAKITPFQKVLLIQAVRPDRLYAAMQNFVLKTLGKFIVLVFYLVQLELEELAAKTIGSHNYISISMGQGQEQATIDGIRRASTEGQWLCLNNVHLMLSIIPTIQKELASTTLHENFRLWMTTEEERKFPAVMLQRSLKELTSTTLHENFRLWMTTEEEGKFPTVMLQRSLKVTFEPPPGLRNNLLRTYSQIDEARRSALTLQAIFVLAWLHALLQERRTFIPQAWTKFYEFSNSDVRVARVFVETFIKESKADWEFIRGLLMFVIYGGRIENVFDSQVLESYLITFFTSEKVTGRSGQLLAKGIELPAMASIQEFRKFITTAIPAEDDPSLFGLPVNIKFSWELTEAENTIARIRTAVKTTTGHDRNSWAQACTPILQLWKRLCQGNDLHSRQLPNPKESSDPITEVVSLEFIHAIKLVQKIHASLTLVNKSVKGTVTPDKVTLEVINSLQLHQTPDTWCDLWLGPREPAEYLSTLIYKVDDYQAPEIYGLPIECKQFQAKSVQELVSRSEQPDFLKTPLNFSQLFRPGRLLNALRQVTARTKGCTMDDLRLSSAWESSYFGDDIAVQVKGILLQGALFDGQLRSTLASSPPVTNAPQLTLGWTQVGSPNVYNKQECISVPLYTDASRSELIATVQMKCSDVHRWNIASVALFLR</sequence>
<dbReference type="InterPro" id="IPR041228">
    <property type="entry name" value="Dynein_C"/>
</dbReference>
<dbReference type="AlphaFoldDB" id="A0A3P7IU38"/>
<dbReference type="Gene3D" id="1.20.1270.280">
    <property type="match status" value="1"/>
</dbReference>
<dbReference type="Proteomes" id="UP000270094">
    <property type="component" value="Unassembled WGS sequence"/>
</dbReference>
<reference evidence="4 5" key="1">
    <citation type="submission" date="2018-11" db="EMBL/GenBank/DDBJ databases">
        <authorList>
            <consortium name="Pathogen Informatics"/>
        </authorList>
    </citation>
    <scope>NUCLEOTIDE SEQUENCE [LARGE SCALE GENOMIC DNA]</scope>
</reference>
<dbReference type="GO" id="GO:0008569">
    <property type="term" value="F:minus-end-directed microtubule motor activity"/>
    <property type="evidence" value="ECO:0007669"/>
    <property type="project" value="InterPro"/>
</dbReference>
<evidence type="ECO:0000259" key="3">
    <source>
        <dbReference type="Pfam" id="PF18199"/>
    </source>
</evidence>
<dbReference type="Pfam" id="PF18199">
    <property type="entry name" value="Dynein_C"/>
    <property type="match status" value="1"/>
</dbReference>
<evidence type="ECO:0000313" key="4">
    <source>
        <dbReference type="EMBL" id="VDM76640.1"/>
    </source>
</evidence>
<protein>
    <recommendedName>
        <fullName evidence="6">Dynein heavy chain region D6 P-loop domain-containing protein</fullName>
    </recommendedName>
</protein>
<dbReference type="InterPro" id="IPR041658">
    <property type="entry name" value="AAA_lid_11"/>
</dbReference>
<dbReference type="InterPro" id="IPR043160">
    <property type="entry name" value="Dynein_C_barrel"/>
</dbReference>
<dbReference type="PANTHER" id="PTHR45703:SF22">
    <property type="entry name" value="DYNEIN CYTOPLASMIC 2 HEAVY CHAIN 1"/>
    <property type="match status" value="1"/>
</dbReference>
<keyword evidence="5" id="KW-1185">Reference proteome</keyword>
<dbReference type="PANTHER" id="PTHR45703">
    <property type="entry name" value="DYNEIN HEAVY CHAIN"/>
    <property type="match status" value="1"/>
</dbReference>
<dbReference type="OrthoDB" id="5593012at2759"/>
<dbReference type="InterPro" id="IPR042219">
    <property type="entry name" value="AAA_lid_11_sf"/>
</dbReference>
<feature type="domain" description="Dynein heavy chain AAA lid" evidence="2">
    <location>
        <begin position="313"/>
        <end position="448"/>
    </location>
</feature>
<dbReference type="InterPro" id="IPR026983">
    <property type="entry name" value="DHC"/>
</dbReference>
<evidence type="ECO:0008006" key="6">
    <source>
        <dbReference type="Google" id="ProtNLM"/>
    </source>
</evidence>
<dbReference type="InterPro" id="IPR027417">
    <property type="entry name" value="P-loop_NTPase"/>
</dbReference>
<feature type="domain" description="Dynein heavy chain C-terminal" evidence="3">
    <location>
        <begin position="461"/>
        <end position="765"/>
    </location>
</feature>
<dbReference type="Gene3D" id="1.10.8.720">
    <property type="entry name" value="Region D6 of dynein motor"/>
    <property type="match status" value="1"/>
</dbReference>
<accession>A0A3P7IU38</accession>
<feature type="domain" description="Dynein heavy chain region D6 P-loop" evidence="1">
    <location>
        <begin position="158"/>
        <end position="249"/>
    </location>
</feature>
<dbReference type="GO" id="GO:0030286">
    <property type="term" value="C:dynein complex"/>
    <property type="evidence" value="ECO:0007669"/>
    <property type="project" value="InterPro"/>
</dbReference>
<dbReference type="Pfam" id="PF03028">
    <property type="entry name" value="Dynein_heavy"/>
    <property type="match status" value="1"/>
</dbReference>
<proteinExistence type="predicted"/>
<evidence type="ECO:0000313" key="5">
    <source>
        <dbReference type="Proteomes" id="UP000270094"/>
    </source>
</evidence>
<dbReference type="GO" id="GO:0007018">
    <property type="term" value="P:microtubule-based movement"/>
    <property type="evidence" value="ECO:0007669"/>
    <property type="project" value="InterPro"/>
</dbReference>
<dbReference type="Pfam" id="PF18198">
    <property type="entry name" value="AAA_lid_11"/>
    <property type="match status" value="1"/>
</dbReference>